<name>A0A9Q9UI00_9ENTR</name>
<feature type="domain" description="Filamentous haemagglutinin FhaB/tRNA nuclease CdiA-like TPS" evidence="2">
    <location>
        <begin position="30"/>
        <end position="150"/>
    </location>
</feature>
<evidence type="ECO:0000313" key="4">
    <source>
        <dbReference type="Proteomes" id="UP000318567"/>
    </source>
</evidence>
<dbReference type="InterPro" id="IPR012334">
    <property type="entry name" value="Pectin_lyas_fold"/>
</dbReference>
<dbReference type="Gene3D" id="2.160.20.10">
    <property type="entry name" value="Single-stranded right-handed beta-helix, Pectin lyase-like"/>
    <property type="match status" value="1"/>
</dbReference>
<keyword evidence="3" id="KW-0540">Nuclease</keyword>
<proteinExistence type="predicted"/>
<dbReference type="GeneID" id="77229540"/>
<accession>A0A9Q9UI00</accession>
<dbReference type="Pfam" id="PF05860">
    <property type="entry name" value="TPS"/>
    <property type="match status" value="1"/>
</dbReference>
<keyword evidence="3" id="KW-0255">Endonuclease</keyword>
<gene>
    <name evidence="3" type="primary">cdiA_1</name>
    <name evidence="3" type="ORF">SB6410_00511</name>
</gene>
<protein>
    <submittedName>
        <fullName evidence="3">16S rRNA endonuclease CdiA</fullName>
    </submittedName>
</protein>
<keyword evidence="1" id="KW-0732">Signal</keyword>
<evidence type="ECO:0000313" key="3">
    <source>
        <dbReference type="EMBL" id="VUS23668.1"/>
    </source>
</evidence>
<comment type="caution">
    <text evidence="3">The sequence shown here is derived from an EMBL/GenBank/DDBJ whole genome shotgun (WGS) entry which is preliminary data.</text>
</comment>
<organism evidence="3 4">
    <name type="scientific">Klebsiella pasteurii</name>
    <dbReference type="NCBI Taxonomy" id="2587529"/>
    <lineage>
        <taxon>Bacteria</taxon>
        <taxon>Pseudomonadati</taxon>
        <taxon>Pseudomonadota</taxon>
        <taxon>Gammaproteobacteria</taxon>
        <taxon>Enterobacterales</taxon>
        <taxon>Enterobacteriaceae</taxon>
        <taxon>Klebsiella/Raoultella group</taxon>
        <taxon>Klebsiella</taxon>
    </lineage>
</organism>
<feature type="signal peptide" evidence="1">
    <location>
        <begin position="1"/>
        <end position="22"/>
    </location>
</feature>
<dbReference type="NCBIfam" id="TIGR01901">
    <property type="entry name" value="adhes_NPXG"/>
    <property type="match status" value="1"/>
</dbReference>
<sequence>MFKFKLSYVALAAALSSSFVYADPNSYTHLSGAKVIDIEKPNAAGVSHNMYREFNVDSNGVVLNNSASDLTHATLGNIAKNNNLTNGSASVILNEVTSNRASSLNGFIEVAGQRADVVIANPNGISCSGCSFINTNKAVLTTGKVTLSDTGAIASYNVTGGKLSIEKNGMNASNSYAVLLADAIAINGAVNAKNAIVGAGNFTFDNGSGAMTPAGKSATALQTLFPEYSIDISNLGGIKANSITMVGNNLGFGVRNKGAIVANSGLSLTSLGSLTNEGSIASNGIITQIVSVGNLKNTGNISTTNTTVINSLSSLTNNGTISTTRQLLAKASGNIENTGTLSGGAALNVTADGNLKTTYGSNLLSDNQLVVTAGGNIENGGSTRATNTTVTFGGDALKVTGNIYGYDTLLIQAKKNDSLTSGEIINSGYIAGDNATVQTKGTLTLQKNSQLHGSSTLVTKSYQLKNEGYIGGHNINIENDVTNNYGTIVGRDNVLIKTYNDLYNEGEILSSTNMTLDTQNHGNITNRSHIGAGGTLTMSAKKVINGGYRCGFLGLATCGKGTISTTNLFLNSSHKYANEMGGTQQFKIATINTIN</sequence>
<dbReference type="GO" id="GO:0004519">
    <property type="term" value="F:endonuclease activity"/>
    <property type="evidence" value="ECO:0007669"/>
    <property type="project" value="UniProtKB-KW"/>
</dbReference>
<reference evidence="3 4" key="1">
    <citation type="submission" date="2019-07" db="EMBL/GenBank/DDBJ databases">
        <authorList>
            <person name="Brisse S."/>
            <person name="Rodrigues C."/>
            <person name="Thorpe H."/>
        </authorList>
    </citation>
    <scope>NUCLEOTIDE SEQUENCE [LARGE SCALE GENOMIC DNA]</scope>
    <source>
        <strain evidence="3">SB6410</strain>
    </source>
</reference>
<dbReference type="SUPFAM" id="SSF51126">
    <property type="entry name" value="Pectin lyase-like"/>
    <property type="match status" value="1"/>
</dbReference>
<dbReference type="Proteomes" id="UP000318567">
    <property type="component" value="Unassembled WGS sequence"/>
</dbReference>
<dbReference type="AlphaFoldDB" id="A0A9Q9UI00"/>
<dbReference type="RefSeq" id="WP_049114264.1">
    <property type="nucleotide sequence ID" value="NZ_AP035775.1"/>
</dbReference>
<evidence type="ECO:0000256" key="1">
    <source>
        <dbReference type="SAM" id="SignalP"/>
    </source>
</evidence>
<feature type="chain" id="PRO_5044466132" evidence="1">
    <location>
        <begin position="23"/>
        <end position="595"/>
    </location>
</feature>
<evidence type="ECO:0000259" key="2">
    <source>
        <dbReference type="SMART" id="SM00912"/>
    </source>
</evidence>
<dbReference type="InterPro" id="IPR011050">
    <property type="entry name" value="Pectin_lyase_fold/virulence"/>
</dbReference>
<dbReference type="SMART" id="SM00912">
    <property type="entry name" value="Haemagg_act"/>
    <property type="match status" value="1"/>
</dbReference>
<dbReference type="EMBL" id="CABGGO010000001">
    <property type="protein sequence ID" value="VUS23668.1"/>
    <property type="molecule type" value="Genomic_DNA"/>
</dbReference>
<dbReference type="InterPro" id="IPR008638">
    <property type="entry name" value="FhaB/CdiA-like_TPS"/>
</dbReference>
<keyword evidence="3" id="KW-0378">Hydrolase</keyword>